<dbReference type="AlphaFoldDB" id="A0A327L011"/>
<comment type="caution">
    <text evidence="1">The sequence shown here is derived from an EMBL/GenBank/DDBJ whole genome shotgun (WGS) entry which is preliminary data.</text>
</comment>
<proteinExistence type="predicted"/>
<accession>A0A327L011</accession>
<dbReference type="PANTHER" id="PTHR43179">
    <property type="entry name" value="RHAMNOSYLTRANSFERASE WBBL"/>
    <property type="match status" value="1"/>
</dbReference>
<dbReference type="InterPro" id="IPR029044">
    <property type="entry name" value="Nucleotide-diphossugar_trans"/>
</dbReference>
<dbReference type="PANTHER" id="PTHR43179:SF7">
    <property type="entry name" value="RHAMNOSYLTRANSFERASE WBBL"/>
    <property type="match status" value="1"/>
</dbReference>
<sequence length="636" mass="67586">MVPASRVLRVASRDLRRAIDLLTAEGGAKFARRVARRLYRLVVPRSYAAWIRRYDRPVAPQRLGSDARCGAPPGGSPPTIDLLMPEAGDPAGLAATATSLQRQTAPDWRLLIALGPATPPAALRAASTVAEHDRRIRLVRTAPEPDSADADGFAAAANRLLAEADGSFVALLGAGDALAPDAVAAMQRAVARPDTVLAFSDEDVLRRSRLPWRRAVRADPWFKPDFNPALMLGCDAVGRLAVLRRDRVVAVGGIRPGFCGAEEYDLVLRYTRGLPAAAIRHVPRILCHRPAEVRHPGGWRRVDGAAAARRAAAEHLAAIGTVATLEPGPAGNRVVLAAPRTAPRVSVLVATTGRPAVAARCFHTLLKGTDYQALEVLVLVSEAATADPERAAFLDGLAADARVRLVVGPDRPFNYSEVNNRGAAQATGDVLCLLNDDTEALRPDWLAGLAARVAQPGVAAAGAMLLYPDGTIQHAGVLLGLGGVAGHVGHREPRGSAGPFGRLALEQDVAAVTAACMAVRTEVFRAVGGLDEGLPLAYNDVDLCLRIRRAGWRIVWTPAAELVHHESASLGRHDTAHAIRFAEDVRLMRHRWGPDLDADPYYNANLSLDRAYALAFPPRQRSGGADGPGPVGALTR</sequence>
<evidence type="ECO:0008006" key="3">
    <source>
        <dbReference type="Google" id="ProtNLM"/>
    </source>
</evidence>
<gene>
    <name evidence="1" type="ORF">CH341_12465</name>
</gene>
<evidence type="ECO:0000313" key="1">
    <source>
        <dbReference type="EMBL" id="RAI43796.1"/>
    </source>
</evidence>
<dbReference type="Gene3D" id="3.90.550.10">
    <property type="entry name" value="Spore Coat Polysaccharide Biosynthesis Protein SpsA, Chain A"/>
    <property type="match status" value="2"/>
</dbReference>
<organism evidence="1 2">
    <name type="scientific">Rhodoplanes roseus</name>
    <dbReference type="NCBI Taxonomy" id="29409"/>
    <lineage>
        <taxon>Bacteria</taxon>
        <taxon>Pseudomonadati</taxon>
        <taxon>Pseudomonadota</taxon>
        <taxon>Alphaproteobacteria</taxon>
        <taxon>Hyphomicrobiales</taxon>
        <taxon>Nitrobacteraceae</taxon>
        <taxon>Rhodoplanes</taxon>
    </lineage>
</organism>
<dbReference type="Proteomes" id="UP000249130">
    <property type="component" value="Unassembled WGS sequence"/>
</dbReference>
<protein>
    <recommendedName>
        <fullName evidence="3">Glycosyltransferase 2-like domain-containing protein</fullName>
    </recommendedName>
</protein>
<keyword evidence="2" id="KW-1185">Reference proteome</keyword>
<evidence type="ECO:0000313" key="2">
    <source>
        <dbReference type="Proteomes" id="UP000249130"/>
    </source>
</evidence>
<dbReference type="Pfam" id="PF13641">
    <property type="entry name" value="Glyco_tranf_2_3"/>
    <property type="match status" value="1"/>
</dbReference>
<dbReference type="EMBL" id="NPEX01000070">
    <property type="protein sequence ID" value="RAI43796.1"/>
    <property type="molecule type" value="Genomic_DNA"/>
</dbReference>
<reference evidence="1 2" key="1">
    <citation type="submission" date="2017-07" db="EMBL/GenBank/DDBJ databases">
        <title>Draft Genome Sequences of Select Purple Nonsulfur Bacteria.</title>
        <authorList>
            <person name="Lasarre B."/>
            <person name="Mckinlay J.B."/>
        </authorList>
    </citation>
    <scope>NUCLEOTIDE SEQUENCE [LARGE SCALE GENOMIC DNA]</scope>
    <source>
        <strain evidence="1 2">DSM 5909</strain>
    </source>
</reference>
<dbReference type="SUPFAM" id="SSF53448">
    <property type="entry name" value="Nucleotide-diphospho-sugar transferases"/>
    <property type="match status" value="2"/>
</dbReference>
<name>A0A327L011_9BRAD</name>